<proteinExistence type="predicted"/>
<evidence type="ECO:0000313" key="1">
    <source>
        <dbReference type="EMBL" id="MCG7937458.1"/>
    </source>
</evidence>
<comment type="caution">
    <text evidence="1">The sequence shown here is derived from an EMBL/GenBank/DDBJ whole genome shotgun (WGS) entry which is preliminary data.</text>
</comment>
<accession>A0A9E4MYS2</accession>
<dbReference type="Proteomes" id="UP000886687">
    <property type="component" value="Unassembled WGS sequence"/>
</dbReference>
<sequence length="204" mass="23216">MNTITQSLPSRISRVTDNNTKSSENSGEFSYRIDKLKDSLSTDIPSKEDSNHMFLTDISSCEYDMDKLDNKGETNTIPTAFSQQNETKTYNNNSVSQTTHTSLTTASVNSIQELSSHVDKHLLNSTSNKADLDTWRINYSDNYGVKIDFNIKRINKTHFSLSCNIDLNNIKSHILELNDRLSRKGWSIHTDTTNNYHKITKVTN</sequence>
<protein>
    <submittedName>
        <fullName evidence="1">Uncharacterized protein</fullName>
    </submittedName>
</protein>
<gene>
    <name evidence="1" type="ORF">JAZ04_01180</name>
</gene>
<reference evidence="1" key="1">
    <citation type="journal article" date="2021" name="Proc. Natl. Acad. Sci. U.S.A.">
        <title>Global biogeography of chemosynthetic symbionts reveals both localized and globally distributed symbiont groups. .</title>
        <authorList>
            <person name="Osvatic J.T."/>
            <person name="Wilkins L.G.E."/>
            <person name="Leibrecht L."/>
            <person name="Leray M."/>
            <person name="Zauner S."/>
            <person name="Polzin J."/>
            <person name="Camacho Y."/>
            <person name="Gros O."/>
            <person name="van Gils J.A."/>
            <person name="Eisen J.A."/>
            <person name="Petersen J.M."/>
            <person name="Yuen B."/>
        </authorList>
    </citation>
    <scope>NUCLEOTIDE SEQUENCE</scope>
    <source>
        <strain evidence="1">MAGL173</strain>
    </source>
</reference>
<dbReference type="EMBL" id="JAEPDI010000001">
    <property type="protein sequence ID" value="MCG7937458.1"/>
    <property type="molecule type" value="Genomic_DNA"/>
</dbReference>
<name>A0A9E4MYS2_9GAMM</name>
<dbReference type="AlphaFoldDB" id="A0A9E4MYS2"/>
<organism evidence="1 2">
    <name type="scientific">Candidatus Thiodiazotropha lotti</name>
    <dbReference type="NCBI Taxonomy" id="2792787"/>
    <lineage>
        <taxon>Bacteria</taxon>
        <taxon>Pseudomonadati</taxon>
        <taxon>Pseudomonadota</taxon>
        <taxon>Gammaproteobacteria</taxon>
        <taxon>Chromatiales</taxon>
        <taxon>Sedimenticolaceae</taxon>
        <taxon>Candidatus Thiodiazotropha</taxon>
    </lineage>
</organism>
<evidence type="ECO:0000313" key="2">
    <source>
        <dbReference type="Proteomes" id="UP000886687"/>
    </source>
</evidence>